<organism evidence="1 2">
    <name type="scientific">Exiguobacterium antarcticum</name>
    <dbReference type="NCBI Taxonomy" id="132920"/>
    <lineage>
        <taxon>Bacteria</taxon>
        <taxon>Bacillati</taxon>
        <taxon>Bacillota</taxon>
        <taxon>Bacilli</taxon>
        <taxon>Bacillales</taxon>
        <taxon>Bacillales Family XII. Incertae Sedis</taxon>
        <taxon>Exiguobacterium</taxon>
    </lineage>
</organism>
<dbReference type="Proteomes" id="UP001243286">
    <property type="component" value="Unassembled WGS sequence"/>
</dbReference>
<gene>
    <name evidence="1" type="ORF">QK289_15690</name>
</gene>
<keyword evidence="2" id="KW-1185">Reference proteome</keyword>
<sequence length="142" mass="17177">MMTLNKERQSYVFGFRIRKEYRLPYTYLRELSKVNPSYKNGAISWQKIFEFGCMTMEGLYPNGYRITAPKYEETRLYNNTNTFTGTIIEDIKKWEPKLEFNQAEVIEFFAWLYFSVHMTEKEKVFFCIDQLDFHIDPIRAIN</sequence>
<reference evidence="1 2" key="1">
    <citation type="submission" date="2023-04" db="EMBL/GenBank/DDBJ databases">
        <title>Antarctic isolates genomes.</title>
        <authorList>
            <person name="Dimov S.G."/>
        </authorList>
    </citation>
    <scope>NUCLEOTIDE SEQUENCE [LARGE SCALE GENOMIC DNA]</scope>
    <source>
        <strain evidence="1 2">AL19</strain>
    </source>
</reference>
<comment type="caution">
    <text evidence="1">The sequence shown here is derived from an EMBL/GenBank/DDBJ whole genome shotgun (WGS) entry which is preliminary data.</text>
</comment>
<protein>
    <submittedName>
        <fullName evidence="1">Uncharacterized protein</fullName>
    </submittedName>
</protein>
<evidence type="ECO:0000313" key="1">
    <source>
        <dbReference type="EMBL" id="MDI3236458.1"/>
    </source>
</evidence>
<evidence type="ECO:0000313" key="2">
    <source>
        <dbReference type="Proteomes" id="UP001243286"/>
    </source>
</evidence>
<dbReference type="RefSeq" id="WP_282357496.1">
    <property type="nucleotide sequence ID" value="NZ_JASBQV010000041.1"/>
</dbReference>
<dbReference type="EMBL" id="JASBQV010000041">
    <property type="protein sequence ID" value="MDI3236458.1"/>
    <property type="molecule type" value="Genomic_DNA"/>
</dbReference>
<accession>A0ABT6R6I8</accession>
<name>A0ABT6R6I8_9BACL</name>
<proteinExistence type="predicted"/>